<dbReference type="KEGG" id="dwi:6641137"/>
<evidence type="ECO:0000256" key="4">
    <source>
        <dbReference type="ARBA" id="ARBA00022475"/>
    </source>
</evidence>
<dbReference type="PANTHER" id="PTHR46002">
    <property type="entry name" value="EG:114D9.1 PROTEIN-RELATED"/>
    <property type="match status" value="1"/>
</dbReference>
<dbReference type="InterPro" id="IPR011992">
    <property type="entry name" value="EF-hand-dom_pair"/>
</dbReference>
<dbReference type="GO" id="GO:0046872">
    <property type="term" value="F:metal ion binding"/>
    <property type="evidence" value="ECO:0007669"/>
    <property type="project" value="UniProtKB-KW"/>
</dbReference>
<evidence type="ECO:0000256" key="10">
    <source>
        <dbReference type="ARBA" id="ARBA00022837"/>
    </source>
</evidence>
<sequence length="251" mass="28471">MGIKASRQLNPDQVAAYQQQHNLSSEQIHQLYHRFRSLDRYERGYLTPTDLLRIPQLVENPLHRQIVDGFFPSRNTSERMDFGQFVAVCATFLVPGNGHLNVHRNVDRAKKLRLLSQMFDTHCGGDCILRSDFREVMSSFLYSHVPKGEELIPEMEAELDLLEDQAFGMGNEQMISYKQFERNLNTADVATRLSVCKWLHKEQGAGKPRQPGQAGQPGQPGQAGQPGQPGQPGQDDQANRNKKNGQKFQQN</sequence>
<dbReference type="GO" id="GO:0005737">
    <property type="term" value="C:cytoplasm"/>
    <property type="evidence" value="ECO:0007669"/>
    <property type="project" value="UniProtKB-SubCell"/>
</dbReference>
<dbReference type="STRING" id="7260.B4MSF7"/>
<keyword evidence="8" id="KW-0479">Metal-binding</keyword>
<evidence type="ECO:0000256" key="8">
    <source>
        <dbReference type="ARBA" id="ARBA00022723"/>
    </source>
</evidence>
<evidence type="ECO:0000256" key="13">
    <source>
        <dbReference type="SAM" id="MobiDB-lite"/>
    </source>
</evidence>
<dbReference type="Gene3D" id="1.10.238.10">
    <property type="entry name" value="EF-hand"/>
    <property type="match status" value="1"/>
</dbReference>
<keyword evidence="15" id="KW-1185">Reference proteome</keyword>
<evidence type="ECO:0000256" key="6">
    <source>
        <dbReference type="ARBA" id="ARBA00022553"/>
    </source>
</evidence>
<keyword evidence="10" id="KW-0106">Calcium</keyword>
<dbReference type="EMBL" id="CH963851">
    <property type="protein sequence ID" value="EDW75046.1"/>
    <property type="molecule type" value="Genomic_DNA"/>
</dbReference>
<dbReference type="AlphaFoldDB" id="B4MSF7"/>
<organism evidence="14 15">
    <name type="scientific">Drosophila willistoni</name>
    <name type="common">Fruit fly</name>
    <dbReference type="NCBI Taxonomy" id="7260"/>
    <lineage>
        <taxon>Eukaryota</taxon>
        <taxon>Metazoa</taxon>
        <taxon>Ecdysozoa</taxon>
        <taxon>Arthropoda</taxon>
        <taxon>Hexapoda</taxon>
        <taxon>Insecta</taxon>
        <taxon>Pterygota</taxon>
        <taxon>Neoptera</taxon>
        <taxon>Endopterygota</taxon>
        <taxon>Diptera</taxon>
        <taxon>Brachycera</taxon>
        <taxon>Muscomorpha</taxon>
        <taxon>Ephydroidea</taxon>
        <taxon>Drosophilidae</taxon>
        <taxon>Drosophila</taxon>
        <taxon>Sophophora</taxon>
    </lineage>
</organism>
<dbReference type="GO" id="GO:0005886">
    <property type="term" value="C:plasma membrane"/>
    <property type="evidence" value="ECO:0007669"/>
    <property type="project" value="UniProtKB-SubCell"/>
</dbReference>
<dbReference type="PhylomeDB" id="B4MSF7"/>
<dbReference type="HOGENOM" id="CLU_1220813_0_0_1"/>
<dbReference type="InParanoid" id="B4MSF7"/>
<keyword evidence="6" id="KW-0597">Phosphoprotein</keyword>
<name>B4MSF7_DROWI</name>
<evidence type="ECO:0000256" key="3">
    <source>
        <dbReference type="ARBA" id="ARBA00022448"/>
    </source>
</evidence>
<comment type="subcellular location">
    <subcellularLocation>
        <location evidence="1">Cell membrane</location>
    </subcellularLocation>
    <subcellularLocation>
        <location evidence="2">Cytoplasm</location>
    </subcellularLocation>
</comment>
<evidence type="ECO:0000256" key="9">
    <source>
        <dbReference type="ARBA" id="ARBA00022737"/>
    </source>
</evidence>
<evidence type="ECO:0000256" key="2">
    <source>
        <dbReference type="ARBA" id="ARBA00004496"/>
    </source>
</evidence>
<evidence type="ECO:0000256" key="11">
    <source>
        <dbReference type="ARBA" id="ARBA00023136"/>
    </source>
</evidence>
<gene>
    <name evidence="14" type="primary">Dwil\GK19964</name>
    <name evidence="14" type="ORF">Dwil_GK19964</name>
</gene>
<accession>B4MSF7</accession>
<feature type="compositionally biased region" description="Low complexity" evidence="13">
    <location>
        <begin position="205"/>
        <end position="234"/>
    </location>
</feature>
<dbReference type="InterPro" id="IPR051875">
    <property type="entry name" value="Calcineurin_B_homologous"/>
</dbReference>
<dbReference type="SUPFAM" id="SSF47473">
    <property type="entry name" value="EF-hand"/>
    <property type="match status" value="1"/>
</dbReference>
<dbReference type="OrthoDB" id="191686at2759"/>
<dbReference type="SMR" id="B4MSF7"/>
<evidence type="ECO:0000256" key="5">
    <source>
        <dbReference type="ARBA" id="ARBA00022490"/>
    </source>
</evidence>
<keyword evidence="5" id="KW-0963">Cytoplasm</keyword>
<evidence type="ECO:0000256" key="1">
    <source>
        <dbReference type="ARBA" id="ARBA00004236"/>
    </source>
</evidence>
<dbReference type="eggNOG" id="KOG0034">
    <property type="taxonomic scope" value="Eukaryota"/>
</dbReference>
<feature type="region of interest" description="Disordered" evidence="13">
    <location>
        <begin position="203"/>
        <end position="251"/>
    </location>
</feature>
<reference evidence="14 15" key="1">
    <citation type="journal article" date="2007" name="Nature">
        <title>Evolution of genes and genomes on the Drosophila phylogeny.</title>
        <authorList>
            <consortium name="Drosophila 12 Genomes Consortium"/>
            <person name="Clark A.G."/>
            <person name="Eisen M.B."/>
            <person name="Smith D.R."/>
            <person name="Bergman C.M."/>
            <person name="Oliver B."/>
            <person name="Markow T.A."/>
            <person name="Kaufman T.C."/>
            <person name="Kellis M."/>
            <person name="Gelbart W."/>
            <person name="Iyer V.N."/>
            <person name="Pollard D.A."/>
            <person name="Sackton T.B."/>
            <person name="Larracuente A.M."/>
            <person name="Singh N.D."/>
            <person name="Abad J.P."/>
            <person name="Abt D.N."/>
            <person name="Adryan B."/>
            <person name="Aguade M."/>
            <person name="Akashi H."/>
            <person name="Anderson W.W."/>
            <person name="Aquadro C.F."/>
            <person name="Ardell D.H."/>
            <person name="Arguello R."/>
            <person name="Artieri C.G."/>
            <person name="Barbash D.A."/>
            <person name="Barker D."/>
            <person name="Barsanti P."/>
            <person name="Batterham P."/>
            <person name="Batzoglou S."/>
            <person name="Begun D."/>
            <person name="Bhutkar A."/>
            <person name="Blanco E."/>
            <person name="Bosak S.A."/>
            <person name="Bradley R.K."/>
            <person name="Brand A.D."/>
            <person name="Brent M.R."/>
            <person name="Brooks A.N."/>
            <person name="Brown R.H."/>
            <person name="Butlin R.K."/>
            <person name="Caggese C."/>
            <person name="Calvi B.R."/>
            <person name="Bernardo de Carvalho A."/>
            <person name="Caspi A."/>
            <person name="Castrezana S."/>
            <person name="Celniker S.E."/>
            <person name="Chang J.L."/>
            <person name="Chapple C."/>
            <person name="Chatterji S."/>
            <person name="Chinwalla A."/>
            <person name="Civetta A."/>
            <person name="Clifton S.W."/>
            <person name="Comeron J.M."/>
            <person name="Costello J.C."/>
            <person name="Coyne J.A."/>
            <person name="Daub J."/>
            <person name="David R.G."/>
            <person name="Delcher A.L."/>
            <person name="Delehaunty K."/>
            <person name="Do C.B."/>
            <person name="Ebling H."/>
            <person name="Edwards K."/>
            <person name="Eickbush T."/>
            <person name="Evans J.D."/>
            <person name="Filipski A."/>
            <person name="Findeiss S."/>
            <person name="Freyhult E."/>
            <person name="Fulton L."/>
            <person name="Fulton R."/>
            <person name="Garcia A.C."/>
            <person name="Gardiner A."/>
            <person name="Garfield D.A."/>
            <person name="Garvin B.E."/>
            <person name="Gibson G."/>
            <person name="Gilbert D."/>
            <person name="Gnerre S."/>
            <person name="Godfrey J."/>
            <person name="Good R."/>
            <person name="Gotea V."/>
            <person name="Gravely B."/>
            <person name="Greenberg A.J."/>
            <person name="Griffiths-Jones S."/>
            <person name="Gross S."/>
            <person name="Guigo R."/>
            <person name="Gustafson E.A."/>
            <person name="Haerty W."/>
            <person name="Hahn M.W."/>
            <person name="Halligan D.L."/>
            <person name="Halpern A.L."/>
            <person name="Halter G.M."/>
            <person name="Han M.V."/>
            <person name="Heger A."/>
            <person name="Hillier L."/>
            <person name="Hinrichs A.S."/>
            <person name="Holmes I."/>
            <person name="Hoskins R.A."/>
            <person name="Hubisz M.J."/>
            <person name="Hultmark D."/>
            <person name="Huntley M.A."/>
            <person name="Jaffe D.B."/>
            <person name="Jagadeeshan S."/>
            <person name="Jeck W.R."/>
            <person name="Johnson J."/>
            <person name="Jones C.D."/>
            <person name="Jordan W.C."/>
            <person name="Karpen G.H."/>
            <person name="Kataoka E."/>
            <person name="Keightley P.D."/>
            <person name="Kheradpour P."/>
            <person name="Kirkness E.F."/>
            <person name="Koerich L.B."/>
            <person name="Kristiansen K."/>
            <person name="Kudrna D."/>
            <person name="Kulathinal R.J."/>
            <person name="Kumar S."/>
            <person name="Kwok R."/>
            <person name="Lander E."/>
            <person name="Langley C.H."/>
            <person name="Lapoint R."/>
            <person name="Lazzaro B.P."/>
            <person name="Lee S.J."/>
            <person name="Levesque L."/>
            <person name="Li R."/>
            <person name="Lin C.F."/>
            <person name="Lin M.F."/>
            <person name="Lindblad-Toh K."/>
            <person name="Llopart A."/>
            <person name="Long M."/>
            <person name="Low L."/>
            <person name="Lozovsky E."/>
            <person name="Lu J."/>
            <person name="Luo M."/>
            <person name="Machado C.A."/>
            <person name="Makalowski W."/>
            <person name="Marzo M."/>
            <person name="Matsuda M."/>
            <person name="Matzkin L."/>
            <person name="McAllister B."/>
            <person name="McBride C.S."/>
            <person name="McKernan B."/>
            <person name="McKernan K."/>
            <person name="Mendez-Lago M."/>
            <person name="Minx P."/>
            <person name="Mollenhauer M.U."/>
            <person name="Montooth K."/>
            <person name="Mount S.M."/>
            <person name="Mu X."/>
            <person name="Myers E."/>
            <person name="Negre B."/>
            <person name="Newfeld S."/>
            <person name="Nielsen R."/>
            <person name="Noor M.A."/>
            <person name="O'Grady P."/>
            <person name="Pachter L."/>
            <person name="Papaceit M."/>
            <person name="Parisi M.J."/>
            <person name="Parisi M."/>
            <person name="Parts L."/>
            <person name="Pedersen J.S."/>
            <person name="Pesole G."/>
            <person name="Phillippy A.M."/>
            <person name="Ponting C.P."/>
            <person name="Pop M."/>
            <person name="Porcelli D."/>
            <person name="Powell J.R."/>
            <person name="Prohaska S."/>
            <person name="Pruitt K."/>
            <person name="Puig M."/>
            <person name="Quesneville H."/>
            <person name="Ram K.R."/>
            <person name="Rand D."/>
            <person name="Rasmussen M.D."/>
            <person name="Reed L.K."/>
            <person name="Reenan R."/>
            <person name="Reily A."/>
            <person name="Remington K.A."/>
            <person name="Rieger T.T."/>
            <person name="Ritchie M.G."/>
            <person name="Robin C."/>
            <person name="Rogers Y.H."/>
            <person name="Rohde C."/>
            <person name="Rozas J."/>
            <person name="Rubenfield M.J."/>
            <person name="Ruiz A."/>
            <person name="Russo S."/>
            <person name="Salzberg S.L."/>
            <person name="Sanchez-Gracia A."/>
            <person name="Saranga D.J."/>
            <person name="Sato H."/>
            <person name="Schaeffer S.W."/>
            <person name="Schatz M.C."/>
            <person name="Schlenke T."/>
            <person name="Schwartz R."/>
            <person name="Segarra C."/>
            <person name="Singh R.S."/>
            <person name="Sirot L."/>
            <person name="Sirota M."/>
            <person name="Sisneros N.B."/>
            <person name="Smith C.D."/>
            <person name="Smith T.F."/>
            <person name="Spieth J."/>
            <person name="Stage D.E."/>
            <person name="Stark A."/>
            <person name="Stephan W."/>
            <person name="Strausberg R.L."/>
            <person name="Strempel S."/>
            <person name="Sturgill D."/>
            <person name="Sutton G."/>
            <person name="Sutton G.G."/>
            <person name="Tao W."/>
            <person name="Teichmann S."/>
            <person name="Tobari Y.N."/>
            <person name="Tomimura Y."/>
            <person name="Tsolas J.M."/>
            <person name="Valente V.L."/>
            <person name="Venter E."/>
            <person name="Venter J.C."/>
            <person name="Vicario S."/>
            <person name="Vieira F.G."/>
            <person name="Vilella A.J."/>
            <person name="Villasante A."/>
            <person name="Walenz B."/>
            <person name="Wang J."/>
            <person name="Wasserman M."/>
            <person name="Watts T."/>
            <person name="Wilson D."/>
            <person name="Wilson R.K."/>
            <person name="Wing R.A."/>
            <person name="Wolfner M.F."/>
            <person name="Wong A."/>
            <person name="Wong G.K."/>
            <person name="Wu C.I."/>
            <person name="Wu G."/>
            <person name="Yamamoto D."/>
            <person name="Yang H.P."/>
            <person name="Yang S.P."/>
            <person name="Yorke J.A."/>
            <person name="Yoshida K."/>
            <person name="Zdobnov E."/>
            <person name="Zhang P."/>
            <person name="Zhang Y."/>
            <person name="Zimin A.V."/>
            <person name="Baldwin J."/>
            <person name="Abdouelleil A."/>
            <person name="Abdulkadir J."/>
            <person name="Abebe A."/>
            <person name="Abera B."/>
            <person name="Abreu J."/>
            <person name="Acer S.C."/>
            <person name="Aftuck L."/>
            <person name="Alexander A."/>
            <person name="An P."/>
            <person name="Anderson E."/>
            <person name="Anderson S."/>
            <person name="Arachi H."/>
            <person name="Azer M."/>
            <person name="Bachantsang P."/>
            <person name="Barry A."/>
            <person name="Bayul T."/>
            <person name="Berlin A."/>
            <person name="Bessette D."/>
            <person name="Bloom T."/>
            <person name="Blye J."/>
            <person name="Boguslavskiy L."/>
            <person name="Bonnet C."/>
            <person name="Boukhgalter B."/>
            <person name="Bourzgui I."/>
            <person name="Brown A."/>
            <person name="Cahill P."/>
            <person name="Channer S."/>
            <person name="Cheshatsang Y."/>
            <person name="Chuda L."/>
            <person name="Citroen M."/>
            <person name="Collymore A."/>
            <person name="Cooke P."/>
            <person name="Costello M."/>
            <person name="D'Aco K."/>
            <person name="Daza R."/>
            <person name="De Haan G."/>
            <person name="DeGray S."/>
            <person name="DeMaso C."/>
            <person name="Dhargay N."/>
            <person name="Dooley K."/>
            <person name="Dooley E."/>
            <person name="Doricent M."/>
            <person name="Dorje P."/>
            <person name="Dorjee K."/>
            <person name="Dupes A."/>
            <person name="Elong R."/>
            <person name="Falk J."/>
            <person name="Farina A."/>
            <person name="Faro S."/>
            <person name="Ferguson D."/>
            <person name="Fisher S."/>
            <person name="Foley C.D."/>
            <person name="Franke A."/>
            <person name="Friedrich D."/>
            <person name="Gadbois L."/>
            <person name="Gearin G."/>
            <person name="Gearin C.R."/>
            <person name="Giannoukos G."/>
            <person name="Goode T."/>
            <person name="Graham J."/>
            <person name="Grandbois E."/>
            <person name="Grewal S."/>
            <person name="Gyaltsen K."/>
            <person name="Hafez N."/>
            <person name="Hagos B."/>
            <person name="Hall J."/>
            <person name="Henson C."/>
            <person name="Hollinger A."/>
            <person name="Honan T."/>
            <person name="Huard M.D."/>
            <person name="Hughes L."/>
            <person name="Hurhula B."/>
            <person name="Husby M.E."/>
            <person name="Kamat A."/>
            <person name="Kanga B."/>
            <person name="Kashin S."/>
            <person name="Khazanovich D."/>
            <person name="Kisner P."/>
            <person name="Lance K."/>
            <person name="Lara M."/>
            <person name="Lee W."/>
            <person name="Lennon N."/>
            <person name="Letendre F."/>
            <person name="LeVine R."/>
            <person name="Lipovsky A."/>
            <person name="Liu X."/>
            <person name="Liu J."/>
            <person name="Liu S."/>
            <person name="Lokyitsang T."/>
            <person name="Lokyitsang Y."/>
            <person name="Lubonja R."/>
            <person name="Lui A."/>
            <person name="MacDonald P."/>
            <person name="Magnisalis V."/>
            <person name="Maru K."/>
            <person name="Matthews C."/>
            <person name="McCusker W."/>
            <person name="McDonough S."/>
            <person name="Mehta T."/>
            <person name="Meldrim J."/>
            <person name="Meneus L."/>
            <person name="Mihai O."/>
            <person name="Mihalev A."/>
            <person name="Mihova T."/>
            <person name="Mittelman R."/>
            <person name="Mlenga V."/>
            <person name="Montmayeur A."/>
            <person name="Mulrain L."/>
            <person name="Navidi A."/>
            <person name="Naylor J."/>
            <person name="Negash T."/>
            <person name="Nguyen T."/>
            <person name="Nguyen N."/>
            <person name="Nicol R."/>
            <person name="Norbu C."/>
            <person name="Norbu N."/>
            <person name="Novod N."/>
            <person name="O'Neill B."/>
            <person name="Osman S."/>
            <person name="Markiewicz E."/>
            <person name="Oyono O.L."/>
            <person name="Patti C."/>
            <person name="Phunkhang P."/>
            <person name="Pierre F."/>
            <person name="Priest M."/>
            <person name="Raghuraman S."/>
            <person name="Rege F."/>
            <person name="Reyes R."/>
            <person name="Rise C."/>
            <person name="Rogov P."/>
            <person name="Ross K."/>
            <person name="Ryan E."/>
            <person name="Settipalli S."/>
            <person name="Shea T."/>
            <person name="Sherpa N."/>
            <person name="Shi L."/>
            <person name="Shih D."/>
            <person name="Sparrow T."/>
            <person name="Spaulding J."/>
            <person name="Stalker J."/>
            <person name="Stange-Thomann N."/>
            <person name="Stavropoulos S."/>
            <person name="Stone C."/>
            <person name="Strader C."/>
            <person name="Tesfaye S."/>
            <person name="Thomson T."/>
            <person name="Thoulutsang Y."/>
            <person name="Thoulutsang D."/>
            <person name="Topham K."/>
            <person name="Topping I."/>
            <person name="Tsamla T."/>
            <person name="Vassiliev H."/>
            <person name="Vo A."/>
            <person name="Wangchuk T."/>
            <person name="Wangdi T."/>
            <person name="Weiand M."/>
            <person name="Wilkinson J."/>
            <person name="Wilson A."/>
            <person name="Yadav S."/>
            <person name="Young G."/>
            <person name="Yu Q."/>
            <person name="Zembek L."/>
            <person name="Zhong D."/>
            <person name="Zimmer A."/>
            <person name="Zwirko Z."/>
            <person name="Jaffe D.B."/>
            <person name="Alvarez P."/>
            <person name="Brockman W."/>
            <person name="Butler J."/>
            <person name="Chin C."/>
            <person name="Gnerre S."/>
            <person name="Grabherr M."/>
            <person name="Kleber M."/>
            <person name="Mauceli E."/>
            <person name="MacCallum I."/>
        </authorList>
    </citation>
    <scope>NUCLEOTIDE SEQUENCE [LARGE SCALE GENOMIC DNA]</scope>
    <source>
        <strain evidence="15">Tucson 14030-0811.24</strain>
    </source>
</reference>
<keyword evidence="7" id="KW-0519">Myristate</keyword>
<dbReference type="OMA" id="FPRRCGT"/>
<evidence type="ECO:0000256" key="7">
    <source>
        <dbReference type="ARBA" id="ARBA00022707"/>
    </source>
</evidence>
<dbReference type="Proteomes" id="UP000007798">
    <property type="component" value="Unassembled WGS sequence"/>
</dbReference>
<keyword evidence="9" id="KW-0677">Repeat</keyword>
<evidence type="ECO:0000256" key="12">
    <source>
        <dbReference type="ARBA" id="ARBA00023288"/>
    </source>
</evidence>
<evidence type="ECO:0000313" key="14">
    <source>
        <dbReference type="EMBL" id="EDW75046.1"/>
    </source>
</evidence>
<protein>
    <submittedName>
        <fullName evidence="14">Uncharacterized protein</fullName>
    </submittedName>
</protein>
<keyword evidence="12" id="KW-0449">Lipoprotein</keyword>
<keyword evidence="11" id="KW-0472">Membrane</keyword>
<evidence type="ECO:0000313" key="15">
    <source>
        <dbReference type="Proteomes" id="UP000007798"/>
    </source>
</evidence>
<keyword evidence="3" id="KW-0813">Transport</keyword>
<proteinExistence type="predicted"/>
<keyword evidence="4" id="KW-1003">Cell membrane</keyword>
<dbReference type="FunCoup" id="B4MSF7">
    <property type="interactions" value="7"/>
</dbReference>